<dbReference type="InterPro" id="IPR014150">
    <property type="entry name" value="Conjugal_tfr_TrbL"/>
</dbReference>
<evidence type="ECO:0000256" key="5">
    <source>
        <dbReference type="SAM" id="MobiDB-lite"/>
    </source>
</evidence>
<dbReference type="EMBL" id="SSFD01000030">
    <property type="protein sequence ID" value="TXH91667.1"/>
    <property type="molecule type" value="Genomic_DNA"/>
</dbReference>
<feature type="transmembrane region" description="Helical" evidence="6">
    <location>
        <begin position="214"/>
        <end position="234"/>
    </location>
</feature>
<dbReference type="NCBIfam" id="TIGR02783">
    <property type="entry name" value="TrbL_P"/>
    <property type="match status" value="1"/>
</dbReference>
<keyword evidence="7" id="KW-0732">Signal</keyword>
<evidence type="ECO:0000313" key="8">
    <source>
        <dbReference type="EMBL" id="TXH91667.1"/>
    </source>
</evidence>
<feature type="transmembrane region" description="Helical" evidence="6">
    <location>
        <begin position="51"/>
        <end position="74"/>
    </location>
</feature>
<proteinExistence type="predicted"/>
<sequence>MRLSAIIKGVTPSLVLGLAFLSLDAHAAIDNAGLLDSVLARYSAAASAWASAITSAATWLFWTLVLISMVWTFGMMALRRADIGEFFAEFVRFTIFTGFFWWLLTNGPNFAKSIMDGLRQVGSNATGLTSALSPSGIVDIGFAIFNKVLETSSMWAPVDSAIGIILAAIVLVILALVGVNMLVLLVSGWILAYAGVFFLGFGGARWTSDMAISYYKTVLGVAAQLFSMVLLIGIGKTFLDDYYSRMSVGVEFSEMGVMLIVSVILLMLVNKIPALLSGIITGAGIGHAGIGNFGAGMAVGAAGMAAAAAATGGALLAAGAANAAGGTQALTAAFARARENVDAGADVLTSLWTGGGGAGQREAGIGDTPYARAAGFAPSSEAQTFGFGPAVKGDGQGGSARGPNKGTLGAGPGTTGGVRDRAGSGGTRQTEGGQPPLSGGLMSSVGNAGLIAADAAANLAKGTAQVAMEKIAGLQEAAAERIAETPGGKIAAALKRGEAKDGLSATEPAPVFTGNSLAGAEARDVDAAEEIAAFVNRAPRSAWAKGV</sequence>
<dbReference type="Proteomes" id="UP000321192">
    <property type="component" value="Unassembled WGS sequence"/>
</dbReference>
<feature type="transmembrane region" description="Helical" evidence="6">
    <location>
        <begin position="86"/>
        <end position="104"/>
    </location>
</feature>
<dbReference type="RefSeq" id="WP_276656680.1">
    <property type="nucleotide sequence ID" value="NZ_SSFD01000030.1"/>
</dbReference>
<dbReference type="GO" id="GO:0030255">
    <property type="term" value="P:protein secretion by the type IV secretion system"/>
    <property type="evidence" value="ECO:0007669"/>
    <property type="project" value="InterPro"/>
</dbReference>
<organism evidence="8 9">
    <name type="scientific">Thauera aminoaromatica</name>
    <dbReference type="NCBI Taxonomy" id="164330"/>
    <lineage>
        <taxon>Bacteria</taxon>
        <taxon>Pseudomonadati</taxon>
        <taxon>Pseudomonadota</taxon>
        <taxon>Betaproteobacteria</taxon>
        <taxon>Rhodocyclales</taxon>
        <taxon>Zoogloeaceae</taxon>
        <taxon>Thauera</taxon>
    </lineage>
</organism>
<evidence type="ECO:0000256" key="7">
    <source>
        <dbReference type="SAM" id="SignalP"/>
    </source>
</evidence>
<protein>
    <submittedName>
        <fullName evidence="8">P-type conjugative transfer protein TrbL</fullName>
    </submittedName>
</protein>
<feature type="chain" id="PRO_5023122037" evidence="7">
    <location>
        <begin position="28"/>
        <end position="547"/>
    </location>
</feature>
<evidence type="ECO:0000256" key="2">
    <source>
        <dbReference type="ARBA" id="ARBA00022692"/>
    </source>
</evidence>
<evidence type="ECO:0000256" key="6">
    <source>
        <dbReference type="SAM" id="Phobius"/>
    </source>
</evidence>
<evidence type="ECO:0000313" key="9">
    <source>
        <dbReference type="Proteomes" id="UP000321192"/>
    </source>
</evidence>
<feature type="signal peptide" evidence="7">
    <location>
        <begin position="1"/>
        <end position="27"/>
    </location>
</feature>
<name>A0A5C7T7K0_THASP</name>
<reference evidence="8 9" key="1">
    <citation type="submission" date="2018-09" db="EMBL/GenBank/DDBJ databases">
        <title>Metagenome Assembled Genomes from an Advanced Water Purification Facility.</title>
        <authorList>
            <person name="Stamps B.W."/>
            <person name="Spear J.R."/>
        </authorList>
    </citation>
    <scope>NUCLEOTIDE SEQUENCE [LARGE SCALE GENOMIC DNA]</scope>
    <source>
        <strain evidence="8">Bin_27_1</strain>
    </source>
</reference>
<comment type="caution">
    <text evidence="8">The sequence shown here is derived from an EMBL/GenBank/DDBJ whole genome shotgun (WGS) entry which is preliminary data.</text>
</comment>
<evidence type="ECO:0000256" key="4">
    <source>
        <dbReference type="ARBA" id="ARBA00023136"/>
    </source>
</evidence>
<dbReference type="GO" id="GO:0016020">
    <property type="term" value="C:membrane"/>
    <property type="evidence" value="ECO:0007669"/>
    <property type="project" value="UniProtKB-SubCell"/>
</dbReference>
<keyword evidence="2 6" id="KW-0812">Transmembrane</keyword>
<dbReference type="Pfam" id="PF04610">
    <property type="entry name" value="TrbL"/>
    <property type="match status" value="1"/>
</dbReference>
<dbReference type="InterPro" id="IPR007688">
    <property type="entry name" value="Conjugal_tfr_TrbL/VirB6"/>
</dbReference>
<dbReference type="AlphaFoldDB" id="A0A5C7T7K0"/>
<evidence type="ECO:0000256" key="1">
    <source>
        <dbReference type="ARBA" id="ARBA00004141"/>
    </source>
</evidence>
<feature type="region of interest" description="Disordered" evidence="5">
    <location>
        <begin position="384"/>
        <end position="438"/>
    </location>
</feature>
<comment type="subcellular location">
    <subcellularLocation>
        <location evidence="1">Membrane</location>
        <topology evidence="1">Multi-pass membrane protein</topology>
    </subcellularLocation>
</comment>
<feature type="transmembrane region" description="Helical" evidence="6">
    <location>
        <begin position="182"/>
        <end position="202"/>
    </location>
</feature>
<accession>A0A5C7T7K0</accession>
<gene>
    <name evidence="8" type="primary">trbL</name>
    <name evidence="8" type="ORF">E6Q80_02190</name>
</gene>
<keyword evidence="3 6" id="KW-1133">Transmembrane helix</keyword>
<keyword evidence="4 6" id="KW-0472">Membrane</keyword>
<evidence type="ECO:0000256" key="3">
    <source>
        <dbReference type="ARBA" id="ARBA00022989"/>
    </source>
</evidence>
<feature type="transmembrane region" description="Helical" evidence="6">
    <location>
        <begin position="157"/>
        <end position="176"/>
    </location>
</feature>